<dbReference type="Pfam" id="PF09648">
    <property type="entry name" value="YycI"/>
    <property type="match status" value="1"/>
</dbReference>
<sequence length="273" mass="31472">MDFKKIEMIFLVIFVALDVFLFTSYMKSRNSVVMTNNSGHISLTKEMDKDNISLSKKLDKRTSQGYYLASKDSHLLRNEQGKLRNQSVSYNEEKNQLNSILDSPILIAAQTPQQTLNRFITKEHNVLHGQQYQYAPNLSTPNNIVYIEKRKIGQFYEFDGRITFQIEDNRLLGYQQRYIDGISVLREKQATISERHAVDSLYTNNDIPSNSQIRWSKLAYGRLLKVKGSTIYIPMWYVGFTTKGSKDLQISKVNAFSGAVMKDDPNQQVKVSE</sequence>
<gene>
    <name evidence="3" type="primary">yycI</name>
    <name evidence="3" type="ORF">JG29_00460</name>
</gene>
<dbReference type="InterPro" id="IPR018604">
    <property type="entry name" value="YycI-like"/>
</dbReference>
<dbReference type="STRING" id="1218508.JG29_00460"/>
<dbReference type="HOGENOM" id="CLU_078250_1_0_9"/>
<protein>
    <submittedName>
        <fullName evidence="3">YycH family protein</fullName>
    </submittedName>
</protein>
<feature type="transmembrane region" description="Helical" evidence="1">
    <location>
        <begin position="6"/>
        <end position="26"/>
    </location>
</feature>
<feature type="domain" description="Regulatory protein YycH-like" evidence="2">
    <location>
        <begin position="37"/>
        <end position="256"/>
    </location>
</feature>
<accession>A0A0F4KYG4</accession>
<keyword evidence="1" id="KW-0812">Transmembrane</keyword>
<dbReference type="RefSeq" id="WP_045921972.1">
    <property type="nucleotide sequence ID" value="NZ_JAAEDY010000004.1"/>
</dbReference>
<evidence type="ECO:0000256" key="1">
    <source>
        <dbReference type="SAM" id="Phobius"/>
    </source>
</evidence>
<dbReference type="AlphaFoldDB" id="A0A0F4KYG4"/>
<dbReference type="EMBL" id="JXBZ01000002">
    <property type="protein sequence ID" value="KJY51004.1"/>
    <property type="molecule type" value="Genomic_DNA"/>
</dbReference>
<evidence type="ECO:0000259" key="2">
    <source>
        <dbReference type="Pfam" id="PF09648"/>
    </source>
</evidence>
<name>A0A0F4KYG4_9LACO</name>
<dbReference type="Gene3D" id="2.40.128.690">
    <property type="entry name" value="YycH protein, domain 3-like"/>
    <property type="match status" value="1"/>
</dbReference>
<reference evidence="3 4" key="1">
    <citation type="submission" date="2014-12" db="EMBL/GenBank/DDBJ databases">
        <title>Comparative genomics of the lactic acid bacteria isolated from the honey bee gut.</title>
        <authorList>
            <person name="Ellegaard K.M."/>
            <person name="Tamarit D."/>
            <person name="Javelind E."/>
            <person name="Olofsson T."/>
            <person name="Andersson S.G."/>
            <person name="Vasquez A."/>
        </authorList>
    </citation>
    <scope>NUCLEOTIDE SEQUENCE [LARGE SCALE GENOMIC DNA]</scope>
    <source>
        <strain evidence="3 4">Hon2</strain>
    </source>
</reference>
<proteinExistence type="predicted"/>
<comment type="caution">
    <text evidence="3">The sequence shown here is derived from an EMBL/GenBank/DDBJ whole genome shotgun (WGS) entry which is preliminary data.</text>
</comment>
<dbReference type="PATRIC" id="fig|1218508.4.peg.47"/>
<evidence type="ECO:0000313" key="4">
    <source>
        <dbReference type="Proteomes" id="UP000033695"/>
    </source>
</evidence>
<keyword evidence="1" id="KW-0472">Membrane</keyword>
<keyword evidence="4" id="KW-1185">Reference proteome</keyword>
<dbReference type="OrthoDB" id="2135943at2"/>
<dbReference type="GO" id="GO:0016020">
    <property type="term" value="C:membrane"/>
    <property type="evidence" value="ECO:0007669"/>
    <property type="project" value="InterPro"/>
</dbReference>
<organism evidence="3 4">
    <name type="scientific">Bombilactobacillus mellis</name>
    <dbReference type="NCBI Taxonomy" id="1218508"/>
    <lineage>
        <taxon>Bacteria</taxon>
        <taxon>Bacillati</taxon>
        <taxon>Bacillota</taxon>
        <taxon>Bacilli</taxon>
        <taxon>Lactobacillales</taxon>
        <taxon>Lactobacillaceae</taxon>
        <taxon>Bombilactobacillus</taxon>
    </lineage>
</organism>
<dbReference type="Proteomes" id="UP000033695">
    <property type="component" value="Unassembled WGS sequence"/>
</dbReference>
<keyword evidence="1" id="KW-1133">Transmembrane helix</keyword>
<evidence type="ECO:0000313" key="3">
    <source>
        <dbReference type="EMBL" id="KJY51004.1"/>
    </source>
</evidence>